<keyword evidence="10" id="KW-1185">Reference proteome</keyword>
<evidence type="ECO:0000256" key="3">
    <source>
        <dbReference type="ARBA" id="ARBA00022525"/>
    </source>
</evidence>
<dbReference type="PANTHER" id="PTHR36108">
    <property type="entry name" value="COLOSSIN-B-RELATED"/>
    <property type="match status" value="1"/>
</dbReference>
<evidence type="ECO:0000256" key="4">
    <source>
        <dbReference type="ARBA" id="ARBA00022729"/>
    </source>
</evidence>
<feature type="domain" description="SpaA-like prealbumin fold" evidence="8">
    <location>
        <begin position="48"/>
        <end position="177"/>
    </location>
</feature>
<dbReference type="SUPFAM" id="SSF49478">
    <property type="entry name" value="Cna protein B-type domain"/>
    <property type="match status" value="1"/>
</dbReference>
<dbReference type="InterPro" id="IPR026466">
    <property type="entry name" value="Fim_isopep_form_D2_dom"/>
</dbReference>
<dbReference type="InterPro" id="IPR048052">
    <property type="entry name" value="FM1-like"/>
</dbReference>
<dbReference type="Proteomes" id="UP000295773">
    <property type="component" value="Unassembled WGS sequence"/>
</dbReference>
<keyword evidence="2" id="KW-0134">Cell wall</keyword>
<dbReference type="RefSeq" id="WP_132224253.1">
    <property type="nucleotide sequence ID" value="NZ_JANKBG010000006.1"/>
</dbReference>
<proteinExistence type="inferred from homology"/>
<evidence type="ECO:0000313" key="9">
    <source>
        <dbReference type="EMBL" id="TCU62284.1"/>
    </source>
</evidence>
<keyword evidence="6" id="KW-0812">Transmembrane</keyword>
<accession>A0A4R3TLV6</accession>
<evidence type="ECO:0000256" key="5">
    <source>
        <dbReference type="ARBA" id="ARBA00023088"/>
    </source>
</evidence>
<keyword evidence="3" id="KW-0964">Secreted</keyword>
<dbReference type="InterPro" id="IPR013783">
    <property type="entry name" value="Ig-like_fold"/>
</dbReference>
<organism evidence="9 10">
    <name type="scientific">Longicatena caecimuris</name>
    <dbReference type="NCBI Taxonomy" id="1796635"/>
    <lineage>
        <taxon>Bacteria</taxon>
        <taxon>Bacillati</taxon>
        <taxon>Bacillota</taxon>
        <taxon>Erysipelotrichia</taxon>
        <taxon>Erysipelotrichales</taxon>
        <taxon>Erysipelotrichaceae</taxon>
        <taxon>Longicatena</taxon>
    </lineage>
</organism>
<dbReference type="Pfam" id="PF00746">
    <property type="entry name" value="Gram_pos_anchor"/>
    <property type="match status" value="1"/>
</dbReference>
<evidence type="ECO:0000259" key="8">
    <source>
        <dbReference type="Pfam" id="PF17802"/>
    </source>
</evidence>
<dbReference type="InterPro" id="IPR019931">
    <property type="entry name" value="LPXTG_anchor"/>
</dbReference>
<dbReference type="Gene3D" id="2.60.40.10">
    <property type="entry name" value="Immunoglobulins"/>
    <property type="match status" value="2"/>
</dbReference>
<feature type="domain" description="Gram-positive cocci surface proteins LPxTG" evidence="7">
    <location>
        <begin position="483"/>
        <end position="523"/>
    </location>
</feature>
<comment type="similarity">
    <text evidence="1">Belongs to the serine-aspartate repeat-containing protein (SDr) family.</text>
</comment>
<keyword evidence="5" id="KW-0572">Peptidoglycan-anchor</keyword>
<dbReference type="PANTHER" id="PTHR36108:SF13">
    <property type="entry name" value="COLOSSIN-B-RELATED"/>
    <property type="match status" value="1"/>
</dbReference>
<feature type="transmembrane region" description="Helical" evidence="6">
    <location>
        <begin position="494"/>
        <end position="517"/>
    </location>
</feature>
<keyword evidence="6" id="KW-0472">Membrane</keyword>
<protein>
    <submittedName>
        <fullName evidence="9">LPXTG-motif cell wall-anchored protein/fimbrial isopeptide formation D2 family protein</fullName>
    </submittedName>
</protein>
<dbReference type="EMBL" id="SMBP01000005">
    <property type="protein sequence ID" value="TCU62284.1"/>
    <property type="molecule type" value="Genomic_DNA"/>
</dbReference>
<dbReference type="NCBIfam" id="TIGR04226">
    <property type="entry name" value="RrgB_K2N_iso_D2"/>
    <property type="match status" value="1"/>
</dbReference>
<dbReference type="NCBIfam" id="TIGR01167">
    <property type="entry name" value="LPXTG_anchor"/>
    <property type="match status" value="1"/>
</dbReference>
<reference evidence="9 10" key="1">
    <citation type="submission" date="2019-03" db="EMBL/GenBank/DDBJ databases">
        <title>Genomic Encyclopedia of Type Strains, Phase IV (KMG-IV): sequencing the most valuable type-strain genomes for metagenomic binning, comparative biology and taxonomic classification.</title>
        <authorList>
            <person name="Goeker M."/>
        </authorList>
    </citation>
    <scope>NUCLEOTIDE SEQUENCE [LARGE SCALE GENOMIC DNA]</scope>
    <source>
        <strain evidence="9 10">DSM 29481</strain>
    </source>
</reference>
<evidence type="ECO:0000313" key="10">
    <source>
        <dbReference type="Proteomes" id="UP000295773"/>
    </source>
</evidence>
<dbReference type="NCBIfam" id="NF033902">
    <property type="entry name" value="iso_D2_wall_anc"/>
    <property type="match status" value="1"/>
</dbReference>
<name>A0A4R3TLV6_9FIRM</name>
<dbReference type="InterPro" id="IPR041033">
    <property type="entry name" value="SpaA_PFL_dom_1"/>
</dbReference>
<evidence type="ECO:0000256" key="1">
    <source>
        <dbReference type="ARBA" id="ARBA00007257"/>
    </source>
</evidence>
<dbReference type="Gene3D" id="2.60.40.740">
    <property type="match status" value="1"/>
</dbReference>
<dbReference type="Pfam" id="PF17802">
    <property type="entry name" value="SpaA"/>
    <property type="match status" value="2"/>
</dbReference>
<keyword evidence="4" id="KW-0732">Signal</keyword>
<comment type="caution">
    <text evidence="9">The sequence shown here is derived from an EMBL/GenBank/DDBJ whole genome shotgun (WGS) entry which is preliminary data.</text>
</comment>
<evidence type="ECO:0000259" key="7">
    <source>
        <dbReference type="Pfam" id="PF00746"/>
    </source>
</evidence>
<evidence type="ECO:0000256" key="6">
    <source>
        <dbReference type="SAM" id="Phobius"/>
    </source>
</evidence>
<keyword evidence="6" id="KW-1133">Transmembrane helix</keyword>
<gene>
    <name evidence="9" type="ORF">EDD61_10592</name>
</gene>
<evidence type="ECO:0000256" key="2">
    <source>
        <dbReference type="ARBA" id="ARBA00022512"/>
    </source>
</evidence>
<sequence>MKRKSMKVLVATVATVSMLGGEIASGISLRAFENVAVFDMNMIENRTGSITVNKQTKDKQPLAGATFAIYKVMSFTPSTADASAKYEPTTDFAQALQGIKADELGTYSATEMEKLITTLTATANTADVKATASMTTPASGTVTFANLDLGYYLVVETSAPDGYVAGKPFLIAVPSSDNYTDENAAGTKWVYDVTATPKNEKVTIHKELTAESDGSVAIGDFVQYQITTLMPSYTDDYFEGENKVVFEIQDTMDDGLAIQNDSDHAITVKVNDAVIEASDTTYAITAANVSGETADLKIVFTKAFLKAHKGEKVAVTYYAKVTEKAIQGNAGNENAAVIVYNHKPNATTTSEKETAYVYSFGINVKKFTKEGTPQVLEGAKFVLLEKDGKTQIGEEKSTNADGEIAFSKLDEGTYYLKETASPTGYTLLAEAIKVEIIAEKDETTKKANGRFTVKVNDQEVNATTGEYSSYIDEEAGTANIAVENHKGFTLPSTGGMGITIFLAIGGIGILGISIVMLKKSRKQA</sequence>
<dbReference type="AlphaFoldDB" id="A0A4R3TLV6"/>
<feature type="domain" description="SpaA-like prealbumin fold" evidence="8">
    <location>
        <begin position="365"/>
        <end position="444"/>
    </location>
</feature>